<name>A0ACC0YQ32_9ROSI</name>
<evidence type="ECO:0000313" key="2">
    <source>
        <dbReference type="Proteomes" id="UP001163603"/>
    </source>
</evidence>
<evidence type="ECO:0000313" key="1">
    <source>
        <dbReference type="EMBL" id="KAJ0039701.1"/>
    </source>
</evidence>
<protein>
    <submittedName>
        <fullName evidence="1">Uncharacterized protein</fullName>
    </submittedName>
</protein>
<proteinExistence type="predicted"/>
<gene>
    <name evidence="1" type="ORF">Pint_26662</name>
</gene>
<keyword evidence="2" id="KW-1185">Reference proteome</keyword>
<dbReference type="EMBL" id="CM047740">
    <property type="protein sequence ID" value="KAJ0039701.1"/>
    <property type="molecule type" value="Genomic_DNA"/>
</dbReference>
<dbReference type="Proteomes" id="UP001163603">
    <property type="component" value="Chromosome 5"/>
</dbReference>
<sequence>MNVEPLVVQNLNICSGETYSVLIKTDQDPSRNYWLTTNVVARNATTPPGIAILNYQPNRCRAAPSTVAPPSPLWSDIAPRLNQGIAIKARQLLQPPTPDRDKTIVLLNTQNLVDGYYRWSINNVSLNLPHTPYLIALKDNISNAFDHPPPEGFDLIYKNQSPQILIFSSLKIEKC</sequence>
<reference evidence="2" key="1">
    <citation type="journal article" date="2023" name="G3 (Bethesda)">
        <title>Genome assembly and association tests identify interacting loci associated with vigor, precocity, and sex in interspecific pistachio rootstocks.</title>
        <authorList>
            <person name="Palmer W."/>
            <person name="Jacygrad E."/>
            <person name="Sagayaradj S."/>
            <person name="Cavanaugh K."/>
            <person name="Han R."/>
            <person name="Bertier L."/>
            <person name="Beede B."/>
            <person name="Kafkas S."/>
            <person name="Golino D."/>
            <person name="Preece J."/>
            <person name="Michelmore R."/>
        </authorList>
    </citation>
    <scope>NUCLEOTIDE SEQUENCE [LARGE SCALE GENOMIC DNA]</scope>
</reference>
<accession>A0ACC0YQ32</accession>
<comment type="caution">
    <text evidence="1">The sequence shown here is derived from an EMBL/GenBank/DDBJ whole genome shotgun (WGS) entry which is preliminary data.</text>
</comment>
<organism evidence="1 2">
    <name type="scientific">Pistacia integerrima</name>
    <dbReference type="NCBI Taxonomy" id="434235"/>
    <lineage>
        <taxon>Eukaryota</taxon>
        <taxon>Viridiplantae</taxon>
        <taxon>Streptophyta</taxon>
        <taxon>Embryophyta</taxon>
        <taxon>Tracheophyta</taxon>
        <taxon>Spermatophyta</taxon>
        <taxon>Magnoliopsida</taxon>
        <taxon>eudicotyledons</taxon>
        <taxon>Gunneridae</taxon>
        <taxon>Pentapetalae</taxon>
        <taxon>rosids</taxon>
        <taxon>malvids</taxon>
        <taxon>Sapindales</taxon>
        <taxon>Anacardiaceae</taxon>
        <taxon>Pistacia</taxon>
    </lineage>
</organism>